<evidence type="ECO:0000313" key="3">
    <source>
        <dbReference type="Proteomes" id="UP000032522"/>
    </source>
</evidence>
<keyword evidence="1" id="KW-1133">Transmembrane helix</keyword>
<dbReference type="RefSeq" id="WP_044730934.1">
    <property type="nucleotide sequence ID" value="NZ_JYBP01000003.1"/>
</dbReference>
<dbReference type="Pfam" id="PF01944">
    <property type="entry name" value="SpoIIM"/>
    <property type="match status" value="1"/>
</dbReference>
<dbReference type="EMBL" id="JYBP01000003">
    <property type="protein sequence ID" value="KJE26701.1"/>
    <property type="molecule type" value="Genomic_DNA"/>
</dbReference>
<comment type="caution">
    <text evidence="2">The sequence shown here is derived from an EMBL/GenBank/DDBJ whole genome shotgun (WGS) entry which is preliminary data.</text>
</comment>
<dbReference type="PATRIC" id="fig|1462.6.peg.827"/>
<keyword evidence="1" id="KW-0472">Membrane</keyword>
<gene>
    <name evidence="2" type="primary">spoIIM</name>
    <name evidence="2" type="ORF">LG52_682</name>
</gene>
<dbReference type="NCBIfam" id="TIGR02831">
    <property type="entry name" value="spo_II_M"/>
    <property type="match status" value="1"/>
</dbReference>
<sequence length="221" mass="24826">MRTHPLKSAIAVHWREHASLYVFVIVLFLMGVVFGAIVVNSLGFSQKQDLYYYLTQFFGQVSKDNIASAHDMFRQSYMHNVKYTALMWVLGISVIGLPIILVLLFFKGVVVGFTVGFLVNQMGWRGFLLSFVSIMPQNLVALPLMIVMGVISISFSLHMVRNQFMKRPHGSMFPMVMRYAAAMAAVALGLLLSSAVEAYLSPALMKQAVQWTMSFIIMNII</sequence>
<dbReference type="InterPro" id="IPR002798">
    <property type="entry name" value="SpoIIM-like"/>
</dbReference>
<accession>A0A0D8BRE2</accession>
<feature type="transmembrane region" description="Helical" evidence="1">
    <location>
        <begin position="139"/>
        <end position="159"/>
    </location>
</feature>
<protein>
    <submittedName>
        <fullName evidence="2">Stage II sporulation protein M</fullName>
    </submittedName>
</protein>
<name>A0A0D8BRE2_GEOKU</name>
<dbReference type="PIRSF" id="PIRSF038973">
    <property type="entry name" value="SpoIIM"/>
    <property type="match status" value="1"/>
</dbReference>
<dbReference type="OrthoDB" id="2065033at2"/>
<organism evidence="2 3">
    <name type="scientific">Geobacillus kaustophilus</name>
    <dbReference type="NCBI Taxonomy" id="1462"/>
    <lineage>
        <taxon>Bacteria</taxon>
        <taxon>Bacillati</taxon>
        <taxon>Bacillota</taxon>
        <taxon>Bacilli</taxon>
        <taxon>Bacillales</taxon>
        <taxon>Anoxybacillaceae</taxon>
        <taxon>Geobacillus</taxon>
        <taxon>Geobacillus thermoleovorans group</taxon>
    </lineage>
</organism>
<dbReference type="AlphaFoldDB" id="A0A0D8BRE2"/>
<dbReference type="Proteomes" id="UP000032522">
    <property type="component" value="Unassembled WGS sequence"/>
</dbReference>
<dbReference type="InterPro" id="IPR014196">
    <property type="entry name" value="SpoIIM"/>
</dbReference>
<feature type="transmembrane region" description="Helical" evidence="1">
    <location>
        <begin position="20"/>
        <end position="44"/>
    </location>
</feature>
<proteinExistence type="predicted"/>
<feature type="transmembrane region" description="Helical" evidence="1">
    <location>
        <begin position="86"/>
        <end position="119"/>
    </location>
</feature>
<evidence type="ECO:0000256" key="1">
    <source>
        <dbReference type="SAM" id="Phobius"/>
    </source>
</evidence>
<feature type="transmembrane region" description="Helical" evidence="1">
    <location>
        <begin position="179"/>
        <end position="200"/>
    </location>
</feature>
<reference evidence="2 3" key="1">
    <citation type="submission" date="2015-01" db="EMBL/GenBank/DDBJ databases">
        <authorList>
            <person name="Filippidou S."/>
            <person name="Jeanneret N."/>
            <person name="Russel-Delif L."/>
            <person name="Junier T."/>
            <person name="Wunderlin T."/>
            <person name="Molina V."/>
            <person name="Johnson S.L."/>
            <person name="Davenport K.W."/>
            <person name="Chain P.S."/>
            <person name="Dorador C."/>
            <person name="Junier P."/>
        </authorList>
    </citation>
    <scope>NUCLEOTIDE SEQUENCE [LARGE SCALE GENOMIC DNA]</scope>
    <source>
        <strain evidence="2 3">Et7/4</strain>
    </source>
</reference>
<keyword evidence="1" id="KW-0812">Transmembrane</keyword>
<evidence type="ECO:0000313" key="2">
    <source>
        <dbReference type="EMBL" id="KJE26701.1"/>
    </source>
</evidence>